<reference evidence="3" key="1">
    <citation type="submission" date="2018-06" db="EMBL/GenBank/DDBJ databases">
        <authorList>
            <person name="Zhirakovskaya E."/>
        </authorList>
    </citation>
    <scope>NUCLEOTIDE SEQUENCE</scope>
</reference>
<evidence type="ECO:0000259" key="2">
    <source>
        <dbReference type="Pfam" id="PF08401"/>
    </source>
</evidence>
<name>A0A3B1DED7_9ZZZZ</name>
<dbReference type="InterPro" id="IPR013610">
    <property type="entry name" value="ArdC_N"/>
</dbReference>
<dbReference type="GO" id="GO:0003697">
    <property type="term" value="F:single-stranded DNA binding"/>
    <property type="evidence" value="ECO:0007669"/>
    <property type="project" value="InterPro"/>
</dbReference>
<keyword evidence="1" id="KW-0812">Transmembrane</keyword>
<keyword evidence="1" id="KW-1133">Transmembrane helix</keyword>
<proteinExistence type="predicted"/>
<keyword evidence="1" id="KW-0472">Membrane</keyword>
<dbReference type="EMBL" id="UOGF01000104">
    <property type="protein sequence ID" value="VAX33260.1"/>
    <property type="molecule type" value="Genomic_DNA"/>
</dbReference>
<dbReference type="Pfam" id="PF08401">
    <property type="entry name" value="ArdcN"/>
    <property type="match status" value="1"/>
</dbReference>
<dbReference type="AlphaFoldDB" id="A0A3B1DED7"/>
<organism evidence="3">
    <name type="scientific">hydrothermal vent metagenome</name>
    <dbReference type="NCBI Taxonomy" id="652676"/>
    <lineage>
        <taxon>unclassified sequences</taxon>
        <taxon>metagenomes</taxon>
        <taxon>ecological metagenomes</taxon>
    </lineage>
</organism>
<protein>
    <recommendedName>
        <fullName evidence="2">N-terminal domain-containing protein</fullName>
    </recommendedName>
</protein>
<accession>A0A3B1DED7</accession>
<evidence type="ECO:0000313" key="3">
    <source>
        <dbReference type="EMBL" id="VAX33260.1"/>
    </source>
</evidence>
<sequence length="64" mass="7338">MTVYQMMTERIIELLEKGTVPWQKPWNGSTGIPKNLLSGKTYRGINLFMLGCSGFSSSYWLTFK</sequence>
<feature type="transmembrane region" description="Helical" evidence="1">
    <location>
        <begin position="44"/>
        <end position="62"/>
    </location>
</feature>
<gene>
    <name evidence="3" type="ORF">MNBD_NITROSPIRAE01-854</name>
</gene>
<evidence type="ECO:0000256" key="1">
    <source>
        <dbReference type="SAM" id="Phobius"/>
    </source>
</evidence>
<feature type="domain" description="N-terminal" evidence="2">
    <location>
        <begin position="2"/>
        <end position="64"/>
    </location>
</feature>